<dbReference type="PANTHER" id="PTHR22576">
    <property type="entry name" value="MUCOSA ASSOCIATED LYMPHOID TISSUE LYMPHOMA TRANSLOCATION PROTEIN 1/PARACASPASE"/>
    <property type="match status" value="1"/>
</dbReference>
<dbReference type="Pfam" id="PF00656">
    <property type="entry name" value="Peptidase_C14"/>
    <property type="match status" value="1"/>
</dbReference>
<dbReference type="Gene3D" id="1.25.40.10">
    <property type="entry name" value="Tetratricopeptide repeat domain"/>
    <property type="match status" value="1"/>
</dbReference>
<dbReference type="Gene3D" id="3.40.50.1460">
    <property type="match status" value="1"/>
</dbReference>
<dbReference type="InterPro" id="IPR052039">
    <property type="entry name" value="Caspase-related_regulators"/>
</dbReference>
<proteinExistence type="predicted"/>
<feature type="domain" description="Caspase family p20" evidence="2">
    <location>
        <begin position="57"/>
        <end position="165"/>
    </location>
</feature>
<protein>
    <submittedName>
        <fullName evidence="3">Caspase domain-containing protein</fullName>
    </submittedName>
</protein>
<dbReference type="AlphaFoldDB" id="A0A1A7BXX0"/>
<dbReference type="GO" id="GO:0004197">
    <property type="term" value="F:cysteine-type endopeptidase activity"/>
    <property type="evidence" value="ECO:0007669"/>
    <property type="project" value="InterPro"/>
</dbReference>
<dbReference type="RefSeq" id="WP_065310287.1">
    <property type="nucleotide sequence ID" value="NZ_LOCQ01000061.1"/>
</dbReference>
<accession>A0A1A7BXX0</accession>
<dbReference type="GO" id="GO:0006508">
    <property type="term" value="P:proteolysis"/>
    <property type="evidence" value="ECO:0007669"/>
    <property type="project" value="InterPro"/>
</dbReference>
<evidence type="ECO:0000313" key="3">
    <source>
        <dbReference type="EMBL" id="OBV37330.1"/>
    </source>
</evidence>
<comment type="caution">
    <text evidence="3">The sequence shown here is derived from an EMBL/GenBank/DDBJ whole genome shotgun (WGS) entry which is preliminary data.</text>
</comment>
<dbReference type="InterPro" id="IPR011990">
    <property type="entry name" value="TPR-like_helical_dom_sf"/>
</dbReference>
<dbReference type="PATRIC" id="fig|1747903.4.peg.838"/>
<dbReference type="InterPro" id="IPR001309">
    <property type="entry name" value="Pept_C14_p20"/>
</dbReference>
<dbReference type="STRING" id="1747903.ASR47_1002388"/>
<keyword evidence="1" id="KW-0732">Signal</keyword>
<feature type="signal peptide" evidence="1">
    <location>
        <begin position="1"/>
        <end position="21"/>
    </location>
</feature>
<dbReference type="PROSITE" id="PS50208">
    <property type="entry name" value="CASPASE_P20"/>
    <property type="match status" value="1"/>
</dbReference>
<evidence type="ECO:0000259" key="2">
    <source>
        <dbReference type="PROSITE" id="PS50208"/>
    </source>
</evidence>
<dbReference type="SUPFAM" id="SSF81901">
    <property type="entry name" value="HCP-like"/>
    <property type="match status" value="1"/>
</dbReference>
<reference evidence="3 4" key="1">
    <citation type="submission" date="2016-04" db="EMBL/GenBank/DDBJ databases">
        <title>Draft genome sequence of Janthinobacterium psychrotolerans sp. nov., isolated from freshwater sediments in Denmark.</title>
        <authorList>
            <person name="Gong X."/>
            <person name="Skrivergaard S."/>
            <person name="Korsgaard B.S."/>
            <person name="Schreiber L."/>
            <person name="Marshall I.P."/>
            <person name="Finster K."/>
            <person name="Schramm A."/>
        </authorList>
    </citation>
    <scope>NUCLEOTIDE SEQUENCE [LARGE SCALE GENOMIC DNA]</scope>
    <source>
        <strain evidence="3 4">S3-2</strain>
    </source>
</reference>
<evidence type="ECO:0000313" key="4">
    <source>
        <dbReference type="Proteomes" id="UP000092713"/>
    </source>
</evidence>
<dbReference type="EMBL" id="LOCQ01000061">
    <property type="protein sequence ID" value="OBV37330.1"/>
    <property type="molecule type" value="Genomic_DNA"/>
</dbReference>
<organism evidence="3 4">
    <name type="scientific">Janthinobacterium psychrotolerans</name>
    <dbReference type="NCBI Taxonomy" id="1747903"/>
    <lineage>
        <taxon>Bacteria</taxon>
        <taxon>Pseudomonadati</taxon>
        <taxon>Pseudomonadota</taxon>
        <taxon>Betaproteobacteria</taxon>
        <taxon>Burkholderiales</taxon>
        <taxon>Oxalobacteraceae</taxon>
        <taxon>Janthinobacterium</taxon>
    </lineage>
</organism>
<keyword evidence="4" id="KW-1185">Reference proteome</keyword>
<gene>
    <name evidence="3" type="ORF">ASR47_1002388</name>
</gene>
<dbReference type="InterPro" id="IPR029030">
    <property type="entry name" value="Caspase-like_dom_sf"/>
</dbReference>
<dbReference type="InterPro" id="IPR011600">
    <property type="entry name" value="Pept_C14_caspase"/>
</dbReference>
<evidence type="ECO:0000256" key="1">
    <source>
        <dbReference type="SAM" id="SignalP"/>
    </source>
</evidence>
<dbReference type="SUPFAM" id="SSF52129">
    <property type="entry name" value="Caspase-like"/>
    <property type="match status" value="1"/>
</dbReference>
<dbReference type="PANTHER" id="PTHR22576:SF37">
    <property type="entry name" value="MUCOSA-ASSOCIATED LYMPHOID TISSUE LYMPHOMA TRANSLOCATION PROTEIN 1"/>
    <property type="match status" value="1"/>
</dbReference>
<sequence>MRRLILLLLTLVFLHAGHANAAVAVATGTSTATPGKRIALVIGNAAYPQPLLNPVNDARAMAERLRRLGFEVLLRTDINSAQLQQASAEFSTKARGADIALVFYAGHGAQAGEANYVLPIGANMNALSSAAIQAQGVSVASLAGDLQRSGARGALLILDACRQEYTRGGAQVPLNASGAASHGFSDAAAPRGVAIAYSAGPGALARDFWSPDSRNSPYTSALLDALDAPGLPMGELFSQVASRVAAMTHDVQKPRVSFGETSARLVLNMGSGKLTPEPLPGVLANHGNGGMRAPPPSPAPTAPAARPVPAGGARVWPGNVLQDINYEIRMQIAARPFPRQQLEKRARAGDLVALTALGYGIGGGDAGVKQPKAGMQWLEKAAAKDFPVAQTYLAELLMVKGDPTSLKRAGVLLDAASQAGYSPAHAYKFDLARRTGAPPQETVRHLQDAFMGLMKDYQGAAKDLLQPPKK</sequence>
<feature type="chain" id="PRO_5008510017" evidence="1">
    <location>
        <begin position="22"/>
        <end position="470"/>
    </location>
</feature>
<dbReference type="Proteomes" id="UP000092713">
    <property type="component" value="Unassembled WGS sequence"/>
</dbReference>
<name>A0A1A7BXX0_9BURK</name>